<dbReference type="RefSeq" id="XP_007868830.1">
    <property type="nucleotide sequence ID" value="XM_007870639.1"/>
</dbReference>
<evidence type="ECO:0000256" key="1">
    <source>
        <dbReference type="SAM" id="Phobius"/>
    </source>
</evidence>
<name>S7PYJ6_GLOTA</name>
<dbReference type="GeneID" id="19302376"/>
<keyword evidence="1" id="KW-0472">Membrane</keyword>
<dbReference type="Proteomes" id="UP000030669">
    <property type="component" value="Unassembled WGS sequence"/>
</dbReference>
<dbReference type="AlphaFoldDB" id="S7PYJ6"/>
<gene>
    <name evidence="2" type="ORF">GLOTRDRAFT_131763</name>
</gene>
<dbReference type="OrthoDB" id="2971182at2759"/>
<feature type="transmembrane region" description="Helical" evidence="1">
    <location>
        <begin position="6"/>
        <end position="32"/>
    </location>
</feature>
<accession>S7PYJ6</accession>
<keyword evidence="1" id="KW-1133">Transmembrane helix</keyword>
<dbReference type="KEGG" id="gtr:GLOTRDRAFT_131763"/>
<keyword evidence="3" id="KW-1185">Reference proteome</keyword>
<keyword evidence="1" id="KW-0812">Transmembrane</keyword>
<evidence type="ECO:0000313" key="3">
    <source>
        <dbReference type="Proteomes" id="UP000030669"/>
    </source>
</evidence>
<proteinExistence type="predicted"/>
<protein>
    <submittedName>
        <fullName evidence="2">Uncharacterized protein</fullName>
    </submittedName>
</protein>
<sequence length="70" mass="7373">MSALDASLGMILIGAIVSTAMYGTACAQGIFYYKKFGKEDSRQLKGLIATLLVVPSLIPASSKPCNNVSF</sequence>
<reference evidence="2 3" key="1">
    <citation type="journal article" date="2012" name="Science">
        <title>The Paleozoic origin of enzymatic lignin decomposition reconstructed from 31 fungal genomes.</title>
        <authorList>
            <person name="Floudas D."/>
            <person name="Binder M."/>
            <person name="Riley R."/>
            <person name="Barry K."/>
            <person name="Blanchette R.A."/>
            <person name="Henrissat B."/>
            <person name="Martinez A.T."/>
            <person name="Otillar R."/>
            <person name="Spatafora J.W."/>
            <person name="Yadav J.S."/>
            <person name="Aerts A."/>
            <person name="Benoit I."/>
            <person name="Boyd A."/>
            <person name="Carlson A."/>
            <person name="Copeland A."/>
            <person name="Coutinho P.M."/>
            <person name="de Vries R.P."/>
            <person name="Ferreira P."/>
            <person name="Findley K."/>
            <person name="Foster B."/>
            <person name="Gaskell J."/>
            <person name="Glotzer D."/>
            <person name="Gorecki P."/>
            <person name="Heitman J."/>
            <person name="Hesse C."/>
            <person name="Hori C."/>
            <person name="Igarashi K."/>
            <person name="Jurgens J.A."/>
            <person name="Kallen N."/>
            <person name="Kersten P."/>
            <person name="Kohler A."/>
            <person name="Kuees U."/>
            <person name="Kumar T.K.A."/>
            <person name="Kuo A."/>
            <person name="LaButti K."/>
            <person name="Larrondo L.F."/>
            <person name="Lindquist E."/>
            <person name="Ling A."/>
            <person name="Lombard V."/>
            <person name="Lucas S."/>
            <person name="Lundell T."/>
            <person name="Martin R."/>
            <person name="McLaughlin D.J."/>
            <person name="Morgenstern I."/>
            <person name="Morin E."/>
            <person name="Murat C."/>
            <person name="Nagy L.G."/>
            <person name="Nolan M."/>
            <person name="Ohm R.A."/>
            <person name="Patyshakuliyeva A."/>
            <person name="Rokas A."/>
            <person name="Ruiz-Duenas F.J."/>
            <person name="Sabat G."/>
            <person name="Salamov A."/>
            <person name="Samejima M."/>
            <person name="Schmutz J."/>
            <person name="Slot J.C."/>
            <person name="St John F."/>
            <person name="Stenlid J."/>
            <person name="Sun H."/>
            <person name="Sun S."/>
            <person name="Syed K."/>
            <person name="Tsang A."/>
            <person name="Wiebenga A."/>
            <person name="Young D."/>
            <person name="Pisabarro A."/>
            <person name="Eastwood D.C."/>
            <person name="Martin F."/>
            <person name="Cullen D."/>
            <person name="Grigoriev I.V."/>
            <person name="Hibbett D.S."/>
        </authorList>
    </citation>
    <scope>NUCLEOTIDE SEQUENCE [LARGE SCALE GENOMIC DNA]</scope>
    <source>
        <strain evidence="2 3">ATCC 11539</strain>
    </source>
</reference>
<organism evidence="2 3">
    <name type="scientific">Gloeophyllum trabeum (strain ATCC 11539 / FP-39264 / Madison 617)</name>
    <name type="common">Brown rot fungus</name>
    <dbReference type="NCBI Taxonomy" id="670483"/>
    <lineage>
        <taxon>Eukaryota</taxon>
        <taxon>Fungi</taxon>
        <taxon>Dikarya</taxon>
        <taxon>Basidiomycota</taxon>
        <taxon>Agaricomycotina</taxon>
        <taxon>Agaricomycetes</taxon>
        <taxon>Gloeophyllales</taxon>
        <taxon>Gloeophyllaceae</taxon>
        <taxon>Gloeophyllum</taxon>
    </lineage>
</organism>
<dbReference type="EMBL" id="KB469307">
    <property type="protein sequence ID" value="EPQ52523.1"/>
    <property type="molecule type" value="Genomic_DNA"/>
</dbReference>
<dbReference type="HOGENOM" id="CLU_2758018_0_0_1"/>
<evidence type="ECO:0000313" key="2">
    <source>
        <dbReference type="EMBL" id="EPQ52523.1"/>
    </source>
</evidence>